<reference evidence="1 4" key="3">
    <citation type="journal article" date="2015" name="PLoS Genet.">
        <title>Common Cell Shape Evolution of Two Nasopharyngeal Pathogens.</title>
        <authorList>
            <person name="Veyrier F.J."/>
            <person name="Biais N."/>
            <person name="Morales P."/>
            <person name="Belkacem N."/>
            <person name="Guilhen C."/>
            <person name="Ranjeva S."/>
            <person name="Sismeiro O."/>
            <person name="Pehau-Arnaudet G."/>
            <person name="Rocha E.P."/>
            <person name="Werts C."/>
            <person name="Taha M.K."/>
            <person name="Boneca I.G."/>
        </authorList>
    </citation>
    <scope>NUCLEOTIDE SEQUENCE [LARGE SCALE GENOMIC DNA]</scope>
    <source>
        <strain evidence="1 4">ATCC 29315</strain>
    </source>
</reference>
<evidence type="ECO:0000313" key="4">
    <source>
        <dbReference type="Proteomes" id="UP000031392"/>
    </source>
</evidence>
<dbReference type="HOGENOM" id="CLU_1633615_0_0_4"/>
<dbReference type="EMBL" id="CP007726">
    <property type="protein sequence ID" value="AJE18640.1"/>
    <property type="molecule type" value="Genomic_DNA"/>
</dbReference>
<evidence type="ECO:0000313" key="2">
    <source>
        <dbReference type="EMBL" id="EFE50794.1"/>
    </source>
</evidence>
<gene>
    <name evidence="2" type="ORF">NEIELOOT_00500</name>
    <name evidence="1" type="ORF">NELON_06865</name>
</gene>
<dbReference type="Proteomes" id="UP000031392">
    <property type="component" value="Chromosome"/>
</dbReference>
<protein>
    <submittedName>
        <fullName evidence="2">Uncharacterized protein</fullName>
    </submittedName>
</protein>
<dbReference type="AlphaFoldDB" id="D4DN76"/>
<dbReference type="EMBL" id="ADBF01000012">
    <property type="protein sequence ID" value="EFE50794.1"/>
    <property type="molecule type" value="Genomic_DNA"/>
</dbReference>
<evidence type="ECO:0000313" key="1">
    <source>
        <dbReference type="EMBL" id="AJE18640.1"/>
    </source>
</evidence>
<name>D4DN76_NEIEG</name>
<dbReference type="RefSeq" id="WP_004565750.1">
    <property type="nucleotide sequence ID" value="NZ_CP007726.1"/>
</dbReference>
<accession>D4DN76</accession>
<evidence type="ECO:0000313" key="3">
    <source>
        <dbReference type="Proteomes" id="UP000005536"/>
    </source>
</evidence>
<proteinExistence type="predicted"/>
<sequence>MLFFRKHYLNRDFPLNCFQAADWPAWLASARWQPIDDIGHRGMSITIPQDNGEFAFDMPAAWVKNNTLPPLLLDILTQLNDIDNIMQQSCLRLAERHKRHSREYELYLFDPPDALYVTQGDVPYLDYTATRVNKSFRAYLKQSGGKWLPYYDEACTKPLAAD</sequence>
<organism evidence="2 3">
    <name type="scientific">Neisseria elongata subsp. glycolytica ATCC 29315</name>
    <dbReference type="NCBI Taxonomy" id="546263"/>
    <lineage>
        <taxon>Bacteria</taxon>
        <taxon>Pseudomonadati</taxon>
        <taxon>Pseudomonadota</taxon>
        <taxon>Betaproteobacteria</taxon>
        <taxon>Neisseriales</taxon>
        <taxon>Neisseriaceae</taxon>
        <taxon>Neisseria</taxon>
    </lineage>
</organism>
<keyword evidence="4" id="KW-1185">Reference proteome</keyword>
<dbReference type="Proteomes" id="UP000005536">
    <property type="component" value="Unassembled WGS sequence"/>
</dbReference>
<dbReference type="PATRIC" id="fig|546263.7.peg.1476"/>
<reference evidence="2 3" key="1">
    <citation type="submission" date="2010-02" db="EMBL/GenBank/DDBJ databases">
        <authorList>
            <person name="Weinstock G."/>
            <person name="Sodergren E."/>
            <person name="Clifton S."/>
            <person name="Fulton L."/>
            <person name="Fulton B."/>
            <person name="Courtney L."/>
            <person name="Fronick C."/>
            <person name="Harrison M."/>
            <person name="Strong C."/>
            <person name="Farmer C."/>
            <person name="Delahaunty K."/>
            <person name="Markovic C."/>
            <person name="Hall O."/>
            <person name="Minx P."/>
            <person name="Tomlinson C."/>
            <person name="Mitreva M."/>
            <person name="Nelson J."/>
            <person name="Hou S."/>
            <person name="Wollam A."/>
            <person name="Pepin K.H."/>
            <person name="Johnson M."/>
            <person name="Bhonagiri V."/>
            <person name="Zhang X."/>
            <person name="Suruliraj S."/>
            <person name="Warren W."/>
            <person name="Chinwalla A."/>
            <person name="Mardis E.R."/>
            <person name="Wilson R.K."/>
        </authorList>
    </citation>
    <scope>NUCLEOTIDE SEQUENCE [LARGE SCALE GENOMIC DNA]</scope>
    <source>
        <strain evidence="2 3">ATCC 29315</strain>
    </source>
</reference>
<dbReference type="KEGG" id="nel:NELON_06865"/>
<reference evidence="4" key="2">
    <citation type="submission" date="2014-05" db="EMBL/GenBank/DDBJ databases">
        <title>Complete Genome sequence of Neisseria elongata subsp. glycolytica.</title>
        <authorList>
            <person name="Veyrier F.J."/>
            <person name="Taha M.-K."/>
        </authorList>
    </citation>
    <scope>NUCLEOTIDE SEQUENCE [LARGE SCALE GENOMIC DNA]</scope>
    <source>
        <strain evidence="4">ATCC 29315</strain>
    </source>
</reference>